<keyword evidence="1 2" id="KW-0694">RNA-binding</keyword>
<evidence type="ECO:0000313" key="5">
    <source>
        <dbReference type="EMBL" id="EOO01645.1"/>
    </source>
</evidence>
<dbReference type="HOGENOM" id="CLU_037639_0_1_1"/>
<dbReference type="PROSITE" id="PS50102">
    <property type="entry name" value="RRM"/>
    <property type="match status" value="1"/>
</dbReference>
<dbReference type="Pfam" id="PF00076">
    <property type="entry name" value="RRM_1"/>
    <property type="match status" value="1"/>
</dbReference>
<dbReference type="GO" id="GO:0005730">
    <property type="term" value="C:nucleolus"/>
    <property type="evidence" value="ECO:0007669"/>
    <property type="project" value="TreeGrafter"/>
</dbReference>
<feature type="region of interest" description="Disordered" evidence="3">
    <location>
        <begin position="1"/>
        <end position="183"/>
    </location>
</feature>
<dbReference type="FunFam" id="3.30.70.330:FF:000376">
    <property type="entry name" value="Putative RNA binding protein"/>
    <property type="match status" value="1"/>
</dbReference>
<dbReference type="GO" id="GO:0019843">
    <property type="term" value="F:rRNA binding"/>
    <property type="evidence" value="ECO:0007669"/>
    <property type="project" value="TreeGrafter"/>
</dbReference>
<dbReference type="InterPro" id="IPR000504">
    <property type="entry name" value="RRM_dom"/>
</dbReference>
<dbReference type="Gene3D" id="3.30.70.330">
    <property type="match status" value="1"/>
</dbReference>
<dbReference type="AlphaFoldDB" id="R8BQT2"/>
<feature type="domain" description="RRM" evidence="4">
    <location>
        <begin position="186"/>
        <end position="269"/>
    </location>
</feature>
<feature type="compositionally biased region" description="Basic and acidic residues" evidence="3">
    <location>
        <begin position="58"/>
        <end position="91"/>
    </location>
</feature>
<dbReference type="InterPro" id="IPR034228">
    <property type="entry name" value="Nop6_RRM"/>
</dbReference>
<dbReference type="PANTHER" id="PTHR23236:SF51">
    <property type="entry name" value="NUCLEOLAR PROTEIN 6"/>
    <property type="match status" value="1"/>
</dbReference>
<dbReference type="SUPFAM" id="SSF54928">
    <property type="entry name" value="RNA-binding domain, RBD"/>
    <property type="match status" value="1"/>
</dbReference>
<feature type="compositionally biased region" description="Basic residues" evidence="3">
    <location>
        <begin position="92"/>
        <end position="101"/>
    </location>
</feature>
<dbReference type="PANTHER" id="PTHR23236">
    <property type="entry name" value="EUKARYOTIC TRANSLATION INITIATION FACTOR 4B/4H"/>
    <property type="match status" value="1"/>
</dbReference>
<dbReference type="GO" id="GO:0042274">
    <property type="term" value="P:ribosomal small subunit biogenesis"/>
    <property type="evidence" value="ECO:0007669"/>
    <property type="project" value="TreeGrafter"/>
</dbReference>
<evidence type="ECO:0000313" key="6">
    <source>
        <dbReference type="Proteomes" id="UP000014074"/>
    </source>
</evidence>
<dbReference type="EMBL" id="KB932984">
    <property type="protein sequence ID" value="EOO01645.1"/>
    <property type="molecule type" value="Genomic_DNA"/>
</dbReference>
<dbReference type="OrthoDB" id="167718at2759"/>
<dbReference type="KEGG" id="tmn:UCRPA7_2834"/>
<gene>
    <name evidence="5" type="ORF">UCRPA7_2834</name>
</gene>
<evidence type="ECO:0000256" key="2">
    <source>
        <dbReference type="PROSITE-ProRule" id="PRU00176"/>
    </source>
</evidence>
<feature type="region of interest" description="Disordered" evidence="3">
    <location>
        <begin position="267"/>
        <end position="335"/>
    </location>
</feature>
<dbReference type="GeneID" id="19323123"/>
<dbReference type="eggNOG" id="KOG0118">
    <property type="taxonomic scope" value="Eukaryota"/>
</dbReference>
<evidence type="ECO:0000256" key="1">
    <source>
        <dbReference type="ARBA" id="ARBA00022884"/>
    </source>
</evidence>
<keyword evidence="6" id="KW-1185">Reference proteome</keyword>
<dbReference type="CDD" id="cd12400">
    <property type="entry name" value="RRM_Nop6"/>
    <property type="match status" value="1"/>
</dbReference>
<dbReference type="SMART" id="SM00360">
    <property type="entry name" value="RRM"/>
    <property type="match status" value="1"/>
</dbReference>
<dbReference type="Proteomes" id="UP000014074">
    <property type="component" value="Unassembled WGS sequence"/>
</dbReference>
<reference evidence="6" key="1">
    <citation type="journal article" date="2013" name="Genome Announc.">
        <title>Draft genome sequence of the ascomycete Phaeoacremonium aleophilum strain UCR-PA7, a causal agent of the esca disease complex in grapevines.</title>
        <authorList>
            <person name="Blanco-Ulate B."/>
            <person name="Rolshausen P."/>
            <person name="Cantu D."/>
        </authorList>
    </citation>
    <scope>NUCLEOTIDE SEQUENCE [LARGE SCALE GENOMIC DNA]</scope>
    <source>
        <strain evidence="6">UCR-PA7</strain>
    </source>
</reference>
<dbReference type="RefSeq" id="XP_007913587.1">
    <property type="nucleotide sequence ID" value="XM_007915396.1"/>
</dbReference>
<name>R8BQT2_PHAM7</name>
<feature type="compositionally biased region" description="Basic residues" evidence="3">
    <location>
        <begin position="46"/>
        <end position="57"/>
    </location>
</feature>
<dbReference type="InterPro" id="IPR035979">
    <property type="entry name" value="RBD_domain_sf"/>
</dbReference>
<accession>R8BQT2</accession>
<feature type="compositionally biased region" description="Basic residues" evidence="3">
    <location>
        <begin position="133"/>
        <end position="146"/>
    </location>
</feature>
<feature type="compositionally biased region" description="Basic and acidic residues" evidence="3">
    <location>
        <begin position="272"/>
        <end position="322"/>
    </location>
</feature>
<evidence type="ECO:0000259" key="4">
    <source>
        <dbReference type="PROSITE" id="PS50102"/>
    </source>
</evidence>
<evidence type="ECO:0000256" key="3">
    <source>
        <dbReference type="SAM" id="MobiDB-lite"/>
    </source>
</evidence>
<protein>
    <submittedName>
        <fullName evidence="5">Putative rna binding protein</fullName>
    </submittedName>
</protein>
<organism evidence="5 6">
    <name type="scientific">Phaeoacremonium minimum (strain UCR-PA7)</name>
    <name type="common">Esca disease fungus</name>
    <name type="synonym">Togninia minima</name>
    <dbReference type="NCBI Taxonomy" id="1286976"/>
    <lineage>
        <taxon>Eukaryota</taxon>
        <taxon>Fungi</taxon>
        <taxon>Dikarya</taxon>
        <taxon>Ascomycota</taxon>
        <taxon>Pezizomycotina</taxon>
        <taxon>Sordariomycetes</taxon>
        <taxon>Sordariomycetidae</taxon>
        <taxon>Togniniales</taxon>
        <taxon>Togniniaceae</taxon>
        <taxon>Phaeoacremonium</taxon>
    </lineage>
</organism>
<dbReference type="InterPro" id="IPR012677">
    <property type="entry name" value="Nucleotide-bd_a/b_plait_sf"/>
</dbReference>
<proteinExistence type="predicted"/>
<sequence length="335" mass="37246">MKRKADPATLPVEGGKDSAAAAAGSKKRKLSEPDDFVALNTEKEARKKAKKEKKEKKDKKDKSEKSEKSEKSSDKSEKKEKSKDKSKDKKEKKEKKDKKRKAEASEDVVDAETQPAPAALNGDADEVPVKKEKKDKKDKKSKKEKKAKGESATDGADTTKVPVKEEAEAEAVDGAEEQQSGKREKYIVFIGNLPYSATADSVREHFASVKPTSVRLLTHRDNPSKSKGIAFMEFGTYGHMKSCLEHFHHSEFNDGVSPARKINVELTAGGGGKKEARQEKIKAKNKSLDEERAKRLAKEEAAKKEKEAEKGPKPEAQEDMIHPSRRGQVPINRRR</sequence>
<feature type="compositionally biased region" description="Acidic residues" evidence="3">
    <location>
        <begin position="167"/>
        <end position="176"/>
    </location>
</feature>